<reference evidence="6" key="1">
    <citation type="submission" date="2025-08" db="UniProtKB">
        <authorList>
            <consortium name="Ensembl"/>
        </authorList>
    </citation>
    <scope>IDENTIFICATION</scope>
</reference>
<organism evidence="6 7">
    <name type="scientific">Astyanax mexicanus</name>
    <name type="common">Blind cave fish</name>
    <name type="synonym">Astyanax fasciatus mexicanus</name>
    <dbReference type="NCBI Taxonomy" id="7994"/>
    <lineage>
        <taxon>Eukaryota</taxon>
        <taxon>Metazoa</taxon>
        <taxon>Chordata</taxon>
        <taxon>Craniata</taxon>
        <taxon>Vertebrata</taxon>
        <taxon>Euteleostomi</taxon>
        <taxon>Actinopterygii</taxon>
        <taxon>Neopterygii</taxon>
        <taxon>Teleostei</taxon>
        <taxon>Ostariophysi</taxon>
        <taxon>Characiformes</taxon>
        <taxon>Characoidei</taxon>
        <taxon>Acestrorhamphidae</taxon>
        <taxon>Acestrorhamphinae</taxon>
        <taxon>Astyanax</taxon>
    </lineage>
</organism>
<dbReference type="SUPFAM" id="SSF48726">
    <property type="entry name" value="Immunoglobulin"/>
    <property type="match status" value="2"/>
</dbReference>
<dbReference type="Proteomes" id="UP000694621">
    <property type="component" value="Unplaced"/>
</dbReference>
<dbReference type="InterPro" id="IPR036179">
    <property type="entry name" value="Ig-like_dom_sf"/>
</dbReference>
<dbReference type="SMART" id="SM00409">
    <property type="entry name" value="IG"/>
    <property type="match status" value="2"/>
</dbReference>
<evidence type="ECO:0000313" key="7">
    <source>
        <dbReference type="Proteomes" id="UP000694621"/>
    </source>
</evidence>
<feature type="domain" description="Ig-like" evidence="5">
    <location>
        <begin position="95"/>
        <end position="179"/>
    </location>
</feature>
<evidence type="ECO:0000256" key="4">
    <source>
        <dbReference type="ARBA" id="ARBA00023157"/>
    </source>
</evidence>
<dbReference type="InterPro" id="IPR013783">
    <property type="entry name" value="Ig-like_fold"/>
</dbReference>
<accession>A0A8B9GXJ4</accession>
<sequence length="242" mass="26709">VSGEAPVFSRELQEVSAANGEDATFCCELSQPGLEVSWFKDGKSIRKSQKYEIVTEQKVVKLIVRNVSAKDSGEYSCEATRGLTSKAKLEFKALPALFIQELKNQKAVEGESVTWSCELSKSSSAVQWRKGEVELCSCAKYEFKQDGHHFQLIIHNLEPEDSGEYTCDSGDRQSTARLAVQGRSTGVNRRFHDFITIMLIFITLHHPPSSSLIFIFYSEASSVPDTFNPAGSGARGECGVPV</sequence>
<dbReference type="CDD" id="cd00096">
    <property type="entry name" value="Ig"/>
    <property type="match status" value="2"/>
</dbReference>
<dbReference type="Gene3D" id="2.60.40.10">
    <property type="entry name" value="Immunoglobulins"/>
    <property type="match status" value="2"/>
</dbReference>
<feature type="domain" description="Ig-like" evidence="5">
    <location>
        <begin position="6"/>
        <end position="90"/>
    </location>
</feature>
<proteinExistence type="predicted"/>
<dbReference type="FunFam" id="2.60.40.10:FF:000228">
    <property type="entry name" value="obscurin isoform X4"/>
    <property type="match status" value="1"/>
</dbReference>
<dbReference type="PROSITE" id="PS50835">
    <property type="entry name" value="IG_LIKE"/>
    <property type="match status" value="2"/>
</dbReference>
<evidence type="ECO:0000256" key="3">
    <source>
        <dbReference type="ARBA" id="ARBA00022553"/>
    </source>
</evidence>
<dbReference type="PANTHER" id="PTHR35971:SF5">
    <property type="entry name" value="OBSCURIN LIKE CYTOSKELETAL ADAPTOR 1"/>
    <property type="match status" value="1"/>
</dbReference>
<dbReference type="InterPro" id="IPR003599">
    <property type="entry name" value="Ig_sub"/>
</dbReference>
<evidence type="ECO:0000256" key="2">
    <source>
        <dbReference type="ARBA" id="ARBA00022490"/>
    </source>
</evidence>
<dbReference type="InterPro" id="IPR013098">
    <property type="entry name" value="Ig_I-set"/>
</dbReference>
<dbReference type="InterPro" id="IPR003598">
    <property type="entry name" value="Ig_sub2"/>
</dbReference>
<protein>
    <recommendedName>
        <fullName evidence="5">Ig-like domain-containing protein</fullName>
    </recommendedName>
</protein>
<evidence type="ECO:0000259" key="5">
    <source>
        <dbReference type="PROSITE" id="PS50835"/>
    </source>
</evidence>
<dbReference type="PANTHER" id="PTHR35971">
    <property type="entry name" value="SI:DKEY-31G6.6"/>
    <property type="match status" value="1"/>
</dbReference>
<dbReference type="Ensembl" id="ENSAMXT00005002116.1">
    <property type="protein sequence ID" value="ENSAMXP00005001908.1"/>
    <property type="gene ID" value="ENSAMXG00005001070.1"/>
</dbReference>
<dbReference type="InterPro" id="IPR007110">
    <property type="entry name" value="Ig-like_dom"/>
</dbReference>
<dbReference type="InterPro" id="IPR052385">
    <property type="entry name" value="Obscurin/Obscurin-like_Reg"/>
</dbReference>
<dbReference type="GO" id="GO:0005737">
    <property type="term" value="C:cytoplasm"/>
    <property type="evidence" value="ECO:0007669"/>
    <property type="project" value="UniProtKB-SubCell"/>
</dbReference>
<dbReference type="SMART" id="SM00408">
    <property type="entry name" value="IGc2"/>
    <property type="match status" value="2"/>
</dbReference>
<dbReference type="AlphaFoldDB" id="A0A8B9GXJ4"/>
<dbReference type="FunFam" id="2.60.40.10:FF:000214">
    <property type="entry name" value="titin isoform X1"/>
    <property type="match status" value="1"/>
</dbReference>
<evidence type="ECO:0000313" key="6">
    <source>
        <dbReference type="Ensembl" id="ENSAMXP00005001908.1"/>
    </source>
</evidence>
<keyword evidence="2" id="KW-0963">Cytoplasm</keyword>
<name>A0A8B9GXJ4_ASTMX</name>
<comment type="subcellular location">
    <subcellularLocation>
        <location evidence="1">Cytoplasm</location>
    </subcellularLocation>
</comment>
<keyword evidence="3" id="KW-0597">Phosphoprotein</keyword>
<dbReference type="Pfam" id="PF07679">
    <property type="entry name" value="I-set"/>
    <property type="match status" value="2"/>
</dbReference>
<evidence type="ECO:0000256" key="1">
    <source>
        <dbReference type="ARBA" id="ARBA00004496"/>
    </source>
</evidence>
<keyword evidence="4" id="KW-1015">Disulfide bond</keyword>